<name>A0A8S9S2A5_BRACR</name>
<dbReference type="InterPro" id="IPR025836">
    <property type="entry name" value="Zn_knuckle_CX2CX4HX4C"/>
</dbReference>
<feature type="compositionally biased region" description="Basic and acidic residues" evidence="1">
    <location>
        <begin position="234"/>
        <end position="244"/>
    </location>
</feature>
<gene>
    <name evidence="3" type="ORF">F2Q69_00027839</name>
</gene>
<feature type="domain" description="Zinc knuckle CX2CX4HX4C" evidence="2">
    <location>
        <begin position="40"/>
        <end position="85"/>
    </location>
</feature>
<feature type="compositionally biased region" description="Polar residues" evidence="1">
    <location>
        <begin position="211"/>
        <end position="228"/>
    </location>
</feature>
<dbReference type="PANTHER" id="PTHR31286">
    <property type="entry name" value="GLYCINE-RICH CELL WALL STRUCTURAL PROTEIN 1.8-LIKE"/>
    <property type="match status" value="1"/>
</dbReference>
<evidence type="ECO:0000259" key="2">
    <source>
        <dbReference type="Pfam" id="PF14392"/>
    </source>
</evidence>
<evidence type="ECO:0000313" key="3">
    <source>
        <dbReference type="EMBL" id="KAF3587280.1"/>
    </source>
</evidence>
<evidence type="ECO:0000256" key="1">
    <source>
        <dbReference type="SAM" id="MobiDB-lite"/>
    </source>
</evidence>
<dbReference type="PANTHER" id="PTHR31286:SF182">
    <property type="entry name" value="ZINC KNUCKLE CX2CX4HX4C DOMAIN-CONTAINING PROTEIN"/>
    <property type="match status" value="1"/>
</dbReference>
<dbReference type="Proteomes" id="UP000712600">
    <property type="component" value="Unassembled WGS sequence"/>
</dbReference>
<comment type="caution">
    <text evidence="3">The sequence shown here is derived from an EMBL/GenBank/DDBJ whole genome shotgun (WGS) entry which is preliminary data.</text>
</comment>
<dbReference type="AlphaFoldDB" id="A0A8S9S2A5"/>
<organism evidence="3 4">
    <name type="scientific">Brassica cretica</name>
    <name type="common">Mustard</name>
    <dbReference type="NCBI Taxonomy" id="69181"/>
    <lineage>
        <taxon>Eukaryota</taxon>
        <taxon>Viridiplantae</taxon>
        <taxon>Streptophyta</taxon>
        <taxon>Embryophyta</taxon>
        <taxon>Tracheophyta</taxon>
        <taxon>Spermatophyta</taxon>
        <taxon>Magnoliopsida</taxon>
        <taxon>eudicotyledons</taxon>
        <taxon>Gunneridae</taxon>
        <taxon>Pentapetalae</taxon>
        <taxon>rosids</taxon>
        <taxon>malvids</taxon>
        <taxon>Brassicales</taxon>
        <taxon>Brassicaceae</taxon>
        <taxon>Brassiceae</taxon>
        <taxon>Brassica</taxon>
    </lineage>
</organism>
<protein>
    <recommendedName>
        <fullName evidence="2">Zinc knuckle CX2CX4HX4C domain-containing protein</fullName>
    </recommendedName>
</protein>
<dbReference type="Pfam" id="PF14392">
    <property type="entry name" value="zf-CCHC_4"/>
    <property type="match status" value="1"/>
</dbReference>
<dbReference type="EMBL" id="QGKX02000088">
    <property type="protein sequence ID" value="KAF3587280.1"/>
    <property type="molecule type" value="Genomic_DNA"/>
</dbReference>
<feature type="compositionally biased region" description="Basic and acidic residues" evidence="1">
    <location>
        <begin position="118"/>
        <end position="137"/>
    </location>
</feature>
<reference evidence="3" key="1">
    <citation type="submission" date="2019-12" db="EMBL/GenBank/DDBJ databases">
        <title>Genome sequencing and annotation of Brassica cretica.</title>
        <authorList>
            <person name="Studholme D.J."/>
            <person name="Sarris P."/>
        </authorList>
    </citation>
    <scope>NUCLEOTIDE SEQUENCE</scope>
    <source>
        <strain evidence="3">PFS-109/04</strain>
        <tissue evidence="3">Leaf</tissue>
    </source>
</reference>
<evidence type="ECO:0000313" key="4">
    <source>
        <dbReference type="Proteomes" id="UP000712600"/>
    </source>
</evidence>
<dbReference type="InterPro" id="IPR040256">
    <property type="entry name" value="At4g02000-like"/>
</dbReference>
<proteinExistence type="predicted"/>
<accession>A0A8S9S2A5</accession>
<sequence>MREGDYSTLLSSYTLLPLAVFDLYSPCSTRLRRVRVQIKVDEPLQFKRKVGYANGDVINVTLNYEEIHRYCHTCKRISHEDGTCPELSPKQREVNRIARLKQKEKEELAAREAFSAPTKDRKPVDSHLRRSEHTRTEHKQNAEYYDLCLRISNKRDNLAKNVWNRLDHNSVEKDPRDRERYHPYLKDLRADSRYIKRHTWIINKQGRYGDSASSSTWRVKGSSPQSRNIDQDIPIERRRPEPPS</sequence>
<feature type="region of interest" description="Disordered" evidence="1">
    <location>
        <begin position="108"/>
        <end position="137"/>
    </location>
</feature>
<feature type="region of interest" description="Disordered" evidence="1">
    <location>
        <begin position="208"/>
        <end position="244"/>
    </location>
</feature>